<gene>
    <name evidence="7" type="primary">lrgA</name>
    <name evidence="7" type="ORF">GCM10007350_31860</name>
</gene>
<evidence type="ECO:0000313" key="7">
    <source>
        <dbReference type="EMBL" id="GHD67738.1"/>
    </source>
</evidence>
<evidence type="ECO:0000256" key="6">
    <source>
        <dbReference type="SAM" id="Phobius"/>
    </source>
</evidence>
<feature type="transmembrane region" description="Helical" evidence="6">
    <location>
        <begin position="96"/>
        <end position="120"/>
    </location>
</feature>
<dbReference type="PANTHER" id="PTHR33931">
    <property type="entry name" value="HOLIN-LIKE PROTEIN CIDA-RELATED"/>
    <property type="match status" value="1"/>
</dbReference>
<reference evidence="8" key="1">
    <citation type="journal article" date="2019" name="Int. J. Syst. Evol. Microbiol.">
        <title>The Global Catalogue of Microorganisms (GCM) 10K type strain sequencing project: providing services to taxonomists for standard genome sequencing and annotation.</title>
        <authorList>
            <consortium name="The Broad Institute Genomics Platform"/>
            <consortium name="The Broad Institute Genome Sequencing Center for Infectious Disease"/>
            <person name="Wu L."/>
            <person name="Ma J."/>
        </authorList>
    </citation>
    <scope>NUCLEOTIDE SEQUENCE [LARGE SCALE GENOMIC DNA]</scope>
    <source>
        <strain evidence="8">KCTC 23701</strain>
    </source>
</reference>
<dbReference type="RefSeq" id="WP_189461904.1">
    <property type="nucleotide sequence ID" value="NZ_BMYO01000009.1"/>
</dbReference>
<keyword evidence="5 6" id="KW-0472">Membrane</keyword>
<feature type="transmembrane region" description="Helical" evidence="6">
    <location>
        <begin position="67"/>
        <end position="90"/>
    </location>
</feature>
<evidence type="ECO:0000256" key="3">
    <source>
        <dbReference type="ARBA" id="ARBA00022692"/>
    </source>
</evidence>
<protein>
    <submittedName>
        <fullName evidence="7">Protein LrgA</fullName>
    </submittedName>
</protein>
<evidence type="ECO:0000313" key="8">
    <source>
        <dbReference type="Proteomes" id="UP000604737"/>
    </source>
</evidence>
<dbReference type="Pfam" id="PF03788">
    <property type="entry name" value="LrgA"/>
    <property type="match status" value="1"/>
</dbReference>
<feature type="transmembrane region" description="Helical" evidence="6">
    <location>
        <begin position="12"/>
        <end position="30"/>
    </location>
</feature>
<accession>A0ABQ3H5W6</accession>
<sequence length="141" mass="15540">MATSRAASLFRLLAQLLLIFAIWFATDWFARAVHSPIPGSVIGLGVVLALLMSGLMRADTVRRGAEWLLAEMLLFFIPPCIAVVQFGTLFKAEGLPLIAVIGLGTLIVMAGTALVVDIVFRWEHRRRIRAKSRRRELAGVL</sequence>
<keyword evidence="3 6" id="KW-0812">Transmembrane</keyword>
<evidence type="ECO:0000256" key="5">
    <source>
        <dbReference type="ARBA" id="ARBA00023136"/>
    </source>
</evidence>
<dbReference type="PANTHER" id="PTHR33931:SF2">
    <property type="entry name" value="HOLIN-LIKE PROTEIN CIDA"/>
    <property type="match status" value="1"/>
</dbReference>
<evidence type="ECO:0000256" key="2">
    <source>
        <dbReference type="ARBA" id="ARBA00022475"/>
    </source>
</evidence>
<comment type="caution">
    <text evidence="7">The sequence shown here is derived from an EMBL/GenBank/DDBJ whole genome shotgun (WGS) entry which is preliminary data.</text>
</comment>
<keyword evidence="2" id="KW-1003">Cell membrane</keyword>
<organism evidence="7 8">
    <name type="scientific">Jeongeupia chitinilytica</name>
    <dbReference type="NCBI Taxonomy" id="1041641"/>
    <lineage>
        <taxon>Bacteria</taxon>
        <taxon>Pseudomonadati</taxon>
        <taxon>Pseudomonadota</taxon>
        <taxon>Betaproteobacteria</taxon>
        <taxon>Neisseriales</taxon>
        <taxon>Chitinibacteraceae</taxon>
        <taxon>Jeongeupia</taxon>
    </lineage>
</organism>
<evidence type="ECO:0000256" key="1">
    <source>
        <dbReference type="ARBA" id="ARBA00004651"/>
    </source>
</evidence>
<feature type="transmembrane region" description="Helical" evidence="6">
    <location>
        <begin position="36"/>
        <end position="55"/>
    </location>
</feature>
<keyword evidence="4 6" id="KW-1133">Transmembrane helix</keyword>
<dbReference type="Proteomes" id="UP000604737">
    <property type="component" value="Unassembled WGS sequence"/>
</dbReference>
<dbReference type="InterPro" id="IPR005538">
    <property type="entry name" value="LrgA/CidA"/>
</dbReference>
<evidence type="ECO:0000256" key="4">
    <source>
        <dbReference type="ARBA" id="ARBA00022989"/>
    </source>
</evidence>
<comment type="subcellular location">
    <subcellularLocation>
        <location evidence="1">Cell membrane</location>
        <topology evidence="1">Multi-pass membrane protein</topology>
    </subcellularLocation>
</comment>
<dbReference type="EMBL" id="BMYO01000009">
    <property type="protein sequence ID" value="GHD67738.1"/>
    <property type="molecule type" value="Genomic_DNA"/>
</dbReference>
<proteinExistence type="predicted"/>
<keyword evidence="8" id="KW-1185">Reference proteome</keyword>
<name>A0ABQ3H5W6_9NEIS</name>